<dbReference type="SUPFAM" id="SSF46689">
    <property type="entry name" value="Homeodomain-like"/>
    <property type="match status" value="1"/>
</dbReference>
<feature type="compositionally biased region" description="Basic and acidic residues" evidence="1">
    <location>
        <begin position="787"/>
        <end position="796"/>
    </location>
</feature>
<dbReference type="PANTHER" id="PTHR22929">
    <property type="entry name" value="RNA POLYMERASE III TRANSCRIPTION INITIATION FACTOR B"/>
    <property type="match status" value="1"/>
</dbReference>
<dbReference type="InterPro" id="IPR039467">
    <property type="entry name" value="TFIIIB_B''_Myb"/>
</dbReference>
<dbReference type="CDD" id="cd00167">
    <property type="entry name" value="SANT"/>
    <property type="match status" value="1"/>
</dbReference>
<feature type="compositionally biased region" description="Basic residues" evidence="1">
    <location>
        <begin position="532"/>
        <end position="541"/>
    </location>
</feature>
<dbReference type="SMART" id="SM00717">
    <property type="entry name" value="SANT"/>
    <property type="match status" value="1"/>
</dbReference>
<feature type="domain" description="SANT" evidence="2">
    <location>
        <begin position="628"/>
        <end position="676"/>
    </location>
</feature>
<protein>
    <submittedName>
        <fullName evidence="3">(wild Malaysian banana) hypothetical protein</fullName>
    </submittedName>
</protein>
<feature type="region of interest" description="Disordered" evidence="1">
    <location>
        <begin position="45"/>
        <end position="72"/>
    </location>
</feature>
<organism evidence="3">
    <name type="scientific">Musa acuminata subsp. malaccensis</name>
    <name type="common">Wild banana</name>
    <name type="synonym">Musa malaccensis</name>
    <dbReference type="NCBI Taxonomy" id="214687"/>
    <lineage>
        <taxon>Eukaryota</taxon>
        <taxon>Viridiplantae</taxon>
        <taxon>Streptophyta</taxon>
        <taxon>Embryophyta</taxon>
        <taxon>Tracheophyta</taxon>
        <taxon>Spermatophyta</taxon>
        <taxon>Magnoliopsida</taxon>
        <taxon>Liliopsida</taxon>
        <taxon>Zingiberales</taxon>
        <taxon>Musaceae</taxon>
        <taxon>Musa</taxon>
    </lineage>
</organism>
<gene>
    <name evidence="3" type="ORF">GSMUA_79690.1</name>
</gene>
<feature type="compositionally biased region" description="Basic residues" evidence="1">
    <location>
        <begin position="569"/>
        <end position="580"/>
    </location>
</feature>
<feature type="compositionally biased region" description="Polar residues" evidence="1">
    <location>
        <begin position="48"/>
        <end position="58"/>
    </location>
</feature>
<dbReference type="Pfam" id="PF15963">
    <property type="entry name" value="Myb_DNA-bind_7"/>
    <property type="match status" value="1"/>
</dbReference>
<evidence type="ECO:0000259" key="2">
    <source>
        <dbReference type="PROSITE" id="PS51293"/>
    </source>
</evidence>
<evidence type="ECO:0000256" key="1">
    <source>
        <dbReference type="SAM" id="MobiDB-lite"/>
    </source>
</evidence>
<feature type="compositionally biased region" description="Basic and acidic residues" evidence="1">
    <location>
        <begin position="440"/>
        <end position="449"/>
    </location>
</feature>
<dbReference type="PROSITE" id="PS51293">
    <property type="entry name" value="SANT"/>
    <property type="match status" value="1"/>
</dbReference>
<accession>A0A8D7B695</accession>
<reference evidence="3" key="1">
    <citation type="submission" date="2021-03" db="EMBL/GenBank/DDBJ databases">
        <authorList>
            <consortium name="Genoscope - CEA"/>
            <person name="William W."/>
        </authorList>
    </citation>
    <scope>NUCLEOTIDE SEQUENCE</scope>
    <source>
        <strain evidence="3">Doubled-haploid Pahang</strain>
    </source>
</reference>
<name>A0A8D7B695_MUSAM</name>
<dbReference type="Gene3D" id="1.10.10.60">
    <property type="entry name" value="Homeodomain-like"/>
    <property type="match status" value="1"/>
</dbReference>
<dbReference type="InterPro" id="IPR001005">
    <property type="entry name" value="SANT/Myb"/>
</dbReference>
<feature type="region of interest" description="Disordered" evidence="1">
    <location>
        <begin position="496"/>
        <end position="580"/>
    </location>
</feature>
<sequence length="796" mass="88827">MIWDYLHAEAMFDELDPSDDVFHHPASSPADRKLGKFLPKARAKPVKVTSTAPKTSDATPYAPPLEPVAPDADSNLEMERPYLQPCVSNSYSVACDHHSVQESVGQLKSTLAEPVESEGKYVENFQQNQGNIDQDADMCFSLDFPNGHLKTTGPVDSFRPKANSHHDDKELGVEESFCASTLCSGCNQTEATHSEINAAQQPFQAEQSILLKTYGDGECVQSGDIDVRSNIAESKEQASTKLSSMDALYDLSHSSGATGMEAIVEDTNLATACSGSNILSSELNATQQPLLIAKELAASKSTDDGLQVSLSDDDLQAFPDNRQEVEMAMLSGLESLDEFSFQHNSTTDVGQVGKFQPRNKSQPKKGTAKSVSFILPDASITGPPPMGSFSEITNPSSVQAKIDIPVDNPLHSSIITSDCNEGVQIDHREVGEENREEIRLPKGLEDIHTESQSQIVQKLKQRIHEGRPTSENDEDDDAHKPCRKLRKRIAKCSTDQIEVGSNDERDIDNFNVSQMDDSQSDDCHRDEDMPRPKRTKRKSKRQTNEIEKPTRKRKKAFEKPDSVVENSPKKKFPHATRRRRRQVNKVLLQTPEDEIDPRQISIRDLIMLAEAKERIASKEAAAMSKLFSGQSRWSKAETKLFYEAIHQFGTDFAMIQQLFPNRTRHQVKLKFKIEERKHPSQVHDALLRPSKDRTHVMQVIKQLQTRAKPTSNGETDGDQVNALQDGVGKKEEETSGVQSDQEQQNDCEGEVEGPEELDDSKGEANSPSNFDEHQDLFDWDGVTSPQDTEKDTRWEM</sequence>
<feature type="region of interest" description="Disordered" evidence="1">
    <location>
        <begin position="726"/>
        <end position="796"/>
    </location>
</feature>
<dbReference type="AlphaFoldDB" id="A0A8D7B695"/>
<feature type="region of interest" description="Disordered" evidence="1">
    <location>
        <begin position="440"/>
        <end position="482"/>
    </location>
</feature>
<feature type="compositionally biased region" description="Acidic residues" evidence="1">
    <location>
        <begin position="743"/>
        <end position="758"/>
    </location>
</feature>
<dbReference type="EMBL" id="HG996467">
    <property type="protein sequence ID" value="CAG1863074.1"/>
    <property type="molecule type" value="Genomic_DNA"/>
</dbReference>
<dbReference type="InterPro" id="IPR017884">
    <property type="entry name" value="SANT_dom"/>
</dbReference>
<feature type="compositionally biased region" description="Basic and acidic residues" evidence="1">
    <location>
        <begin position="521"/>
        <end position="531"/>
    </location>
</feature>
<proteinExistence type="predicted"/>
<evidence type="ECO:0000313" key="3">
    <source>
        <dbReference type="EMBL" id="CAG1863074.1"/>
    </source>
</evidence>
<feature type="region of interest" description="Disordered" evidence="1">
    <location>
        <begin position="348"/>
        <end position="369"/>
    </location>
</feature>
<dbReference type="InterPro" id="IPR009057">
    <property type="entry name" value="Homeodomain-like_sf"/>
</dbReference>
<dbReference type="PANTHER" id="PTHR22929:SF0">
    <property type="entry name" value="TRANSCRIPTION FACTOR TFIIIB COMPONENT B'' HOMOLOG"/>
    <property type="match status" value="1"/>
</dbReference>